<dbReference type="AlphaFoldDB" id="A0A7S3K676"/>
<evidence type="ECO:0000256" key="1">
    <source>
        <dbReference type="SAM" id="MobiDB-lite"/>
    </source>
</evidence>
<organism evidence="2">
    <name type="scientific">Aureoumbra lagunensis</name>
    <dbReference type="NCBI Taxonomy" id="44058"/>
    <lineage>
        <taxon>Eukaryota</taxon>
        <taxon>Sar</taxon>
        <taxon>Stramenopiles</taxon>
        <taxon>Ochrophyta</taxon>
        <taxon>Pelagophyceae</taxon>
        <taxon>Pelagomonadales</taxon>
        <taxon>Aureoumbra</taxon>
    </lineage>
</organism>
<feature type="region of interest" description="Disordered" evidence="1">
    <location>
        <begin position="119"/>
        <end position="174"/>
    </location>
</feature>
<evidence type="ECO:0000313" key="2">
    <source>
        <dbReference type="EMBL" id="CAE0374029.1"/>
    </source>
</evidence>
<dbReference type="EMBL" id="HBIJ01022680">
    <property type="protein sequence ID" value="CAE0374029.1"/>
    <property type="molecule type" value="Transcribed_RNA"/>
</dbReference>
<reference evidence="2" key="1">
    <citation type="submission" date="2021-01" db="EMBL/GenBank/DDBJ databases">
        <authorList>
            <person name="Corre E."/>
            <person name="Pelletier E."/>
            <person name="Niang G."/>
            <person name="Scheremetjew M."/>
            <person name="Finn R."/>
            <person name="Kale V."/>
            <person name="Holt S."/>
            <person name="Cochrane G."/>
            <person name="Meng A."/>
            <person name="Brown T."/>
            <person name="Cohen L."/>
        </authorList>
    </citation>
    <scope>NUCLEOTIDE SEQUENCE</scope>
    <source>
        <strain evidence="2">CCMP1510</strain>
    </source>
</reference>
<accession>A0A7S3K676</accession>
<feature type="region of interest" description="Disordered" evidence="1">
    <location>
        <begin position="316"/>
        <end position="359"/>
    </location>
</feature>
<feature type="compositionally biased region" description="Basic and acidic residues" evidence="1">
    <location>
        <begin position="154"/>
        <end position="165"/>
    </location>
</feature>
<feature type="compositionally biased region" description="Basic and acidic residues" evidence="1">
    <location>
        <begin position="29"/>
        <end position="38"/>
    </location>
</feature>
<feature type="compositionally biased region" description="Basic residues" evidence="1">
    <location>
        <begin position="119"/>
        <end position="134"/>
    </location>
</feature>
<feature type="compositionally biased region" description="Polar residues" evidence="1">
    <location>
        <begin position="317"/>
        <end position="332"/>
    </location>
</feature>
<sequence length="488" mass="54892">MSGEGGAVESVPSLEERYEPKASTFVHKSTSDFGKKEEIIEEDAEMDSNNSDGYASDDSFRQKHDQMFQTLIRAVMKKRIQGATAQEKKVSKRQRTAATVAAQFNTQEKTCVDIQKNKPVRRKKMVRTKSRRKSHDLPVVKKEISSSSSTDDQIQEKTSLRRDRAYSLTEESPPDNKLAPMQIKFVTTHDAIIPPSHLKNQNRGSPPSFRWIATALHDDTGKLIKIRKGIEVTLSVSIGGGSRSDPLVCIRPFPGGIYYFRDLTYTTRDSGLWCLHLQARWSNPGKELCHYIDRDIIGQTLIIAVQYRGDKVPQIPIQPTFSTQQTNDISKTARTKKKVPPKQQSIPKAKPKQSRQNTDDSLLVSCTASDLPFVQSSTSPAKLAKSLDKSAAESSCRWFLLQADILTQSQAGSLFLADLLDSNQRFCDLIRQQLDALSDDSDSDLSLEQNDDDHGHYTQAPSKRKKRERSIDDGDESLDNKVRRKMAF</sequence>
<feature type="region of interest" description="Disordered" evidence="1">
    <location>
        <begin position="1"/>
        <end position="60"/>
    </location>
</feature>
<gene>
    <name evidence="2" type="ORF">ALAG00032_LOCUS14832</name>
</gene>
<feature type="compositionally biased region" description="Acidic residues" evidence="1">
    <location>
        <begin position="440"/>
        <end position="451"/>
    </location>
</feature>
<feature type="region of interest" description="Disordered" evidence="1">
    <location>
        <begin position="440"/>
        <end position="488"/>
    </location>
</feature>
<proteinExistence type="predicted"/>
<protein>
    <submittedName>
        <fullName evidence="2">Uncharacterized protein</fullName>
    </submittedName>
</protein>
<name>A0A7S3K676_9STRA</name>
<feature type="compositionally biased region" description="Basic and acidic residues" evidence="1">
    <location>
        <begin position="135"/>
        <end position="144"/>
    </location>
</feature>